<protein>
    <submittedName>
        <fullName evidence="1">Alpha-D-glucose 1-phosphate phosphatase YihX</fullName>
        <ecNumber evidence="1">3.1.3.10</ecNumber>
    </submittedName>
</protein>
<sequence>MESEVRTLLFDLGGVIVELEGQPIKNNWIGSNDSPKASWEKWLTSDAPRAFETGKISADEFANRMISDLKMSISAADFKEYFTNWPIGPYPGAIEFLKSLKSRFTVALFSNSNELHWERKMNEMALDGVFHQSFASHLMGLAKPDPEAFRYVIEALESEPAEILFLDDNRLNVEAARIQGLQAEEVHGLSEAKRCLYRRRLYLNP</sequence>
<dbReference type="EMBL" id="PQWO01000001">
    <property type="protein sequence ID" value="PZD75310.1"/>
    <property type="molecule type" value="Genomic_DNA"/>
</dbReference>
<dbReference type="InterPro" id="IPR023198">
    <property type="entry name" value="PGP-like_dom2"/>
</dbReference>
<dbReference type="GO" id="GO:0008877">
    <property type="term" value="F:glucose-1-phosphatase activity"/>
    <property type="evidence" value="ECO:0007669"/>
    <property type="project" value="UniProtKB-EC"/>
</dbReference>
<name>A0A2W1JPP6_9CYAN</name>
<dbReference type="SFLD" id="SFLDS00003">
    <property type="entry name" value="Haloacid_Dehalogenase"/>
    <property type="match status" value="1"/>
</dbReference>
<dbReference type="InterPro" id="IPR006439">
    <property type="entry name" value="HAD-SF_hydro_IA"/>
</dbReference>
<proteinExistence type="predicted"/>
<dbReference type="Gene3D" id="3.40.50.1000">
    <property type="entry name" value="HAD superfamily/HAD-like"/>
    <property type="match status" value="1"/>
</dbReference>
<dbReference type="Pfam" id="PF00702">
    <property type="entry name" value="Hydrolase"/>
    <property type="match status" value="1"/>
</dbReference>
<dbReference type="RefSeq" id="WP_110984363.1">
    <property type="nucleotide sequence ID" value="NZ_CAWNWM010000001.1"/>
</dbReference>
<dbReference type="InterPro" id="IPR036412">
    <property type="entry name" value="HAD-like_sf"/>
</dbReference>
<dbReference type="InterPro" id="IPR023214">
    <property type="entry name" value="HAD_sf"/>
</dbReference>
<dbReference type="OrthoDB" id="9797415at2"/>
<dbReference type="SFLD" id="SFLDG01129">
    <property type="entry name" value="C1.5:_HAD__Beta-PGM__Phosphata"/>
    <property type="match status" value="1"/>
</dbReference>
<dbReference type="Proteomes" id="UP000248857">
    <property type="component" value="Unassembled WGS sequence"/>
</dbReference>
<dbReference type="AlphaFoldDB" id="A0A2W1JPP6"/>
<evidence type="ECO:0000313" key="2">
    <source>
        <dbReference type="Proteomes" id="UP000248857"/>
    </source>
</evidence>
<dbReference type="CDD" id="cd02603">
    <property type="entry name" value="HAD_sEH-N_like"/>
    <property type="match status" value="1"/>
</dbReference>
<evidence type="ECO:0000313" key="1">
    <source>
        <dbReference type="EMBL" id="PZD75310.1"/>
    </source>
</evidence>
<accession>A0A2W1JPP6</accession>
<reference evidence="1 2" key="1">
    <citation type="journal article" date="2018" name="Sci. Rep.">
        <title>A novel species of the marine cyanobacterium Acaryochloris with a unique pigment content and lifestyle.</title>
        <authorList>
            <person name="Partensky F."/>
            <person name="Six C."/>
            <person name="Ratin M."/>
            <person name="Garczarek L."/>
            <person name="Vaulot D."/>
            <person name="Probert I."/>
            <person name="Calteau A."/>
            <person name="Gourvil P."/>
            <person name="Marie D."/>
            <person name="Grebert T."/>
            <person name="Bouchier C."/>
            <person name="Le Panse S."/>
            <person name="Gachenot M."/>
            <person name="Rodriguez F."/>
            <person name="Garrido J.L."/>
        </authorList>
    </citation>
    <scope>NUCLEOTIDE SEQUENCE [LARGE SCALE GENOMIC DNA]</scope>
    <source>
        <strain evidence="1 2">RCC1774</strain>
    </source>
</reference>
<dbReference type="SUPFAM" id="SSF56784">
    <property type="entry name" value="HAD-like"/>
    <property type="match status" value="1"/>
</dbReference>
<dbReference type="NCBIfam" id="TIGR01509">
    <property type="entry name" value="HAD-SF-IA-v3"/>
    <property type="match status" value="1"/>
</dbReference>
<dbReference type="PANTHER" id="PTHR43611">
    <property type="entry name" value="ALPHA-D-GLUCOSE 1-PHOSPHATE PHOSPHATASE"/>
    <property type="match status" value="1"/>
</dbReference>
<keyword evidence="2" id="KW-1185">Reference proteome</keyword>
<dbReference type="PRINTS" id="PR00413">
    <property type="entry name" value="HADHALOGNASE"/>
</dbReference>
<gene>
    <name evidence="1" type="primary">yihX_1</name>
    <name evidence="1" type="ORF">C1752_00387</name>
</gene>
<comment type="caution">
    <text evidence="1">The sequence shown here is derived from an EMBL/GenBank/DDBJ whole genome shotgun (WGS) entry which is preliminary data.</text>
</comment>
<dbReference type="PANTHER" id="PTHR43611:SF3">
    <property type="entry name" value="FLAVIN MONONUCLEOTIDE HYDROLASE 1, CHLOROPLATIC"/>
    <property type="match status" value="1"/>
</dbReference>
<organism evidence="1 2">
    <name type="scientific">Acaryochloris thomasi RCC1774</name>
    <dbReference type="NCBI Taxonomy" id="1764569"/>
    <lineage>
        <taxon>Bacteria</taxon>
        <taxon>Bacillati</taxon>
        <taxon>Cyanobacteriota</taxon>
        <taxon>Cyanophyceae</taxon>
        <taxon>Acaryochloridales</taxon>
        <taxon>Acaryochloridaceae</taxon>
        <taxon>Acaryochloris</taxon>
        <taxon>Acaryochloris thomasi</taxon>
    </lineage>
</organism>
<dbReference type="EC" id="3.1.3.10" evidence="1"/>
<keyword evidence="1" id="KW-0378">Hydrolase</keyword>
<dbReference type="Gene3D" id="1.10.150.240">
    <property type="entry name" value="Putative phosphatase, domain 2"/>
    <property type="match status" value="1"/>
</dbReference>